<feature type="compositionally biased region" description="Polar residues" evidence="2">
    <location>
        <begin position="396"/>
        <end position="409"/>
    </location>
</feature>
<evidence type="ECO:0000313" key="4">
    <source>
        <dbReference type="Proteomes" id="UP001152130"/>
    </source>
</evidence>
<comment type="caution">
    <text evidence="3">The sequence shown here is derived from an EMBL/GenBank/DDBJ whole genome shotgun (WGS) entry which is preliminary data.</text>
</comment>
<reference evidence="3" key="1">
    <citation type="submission" date="2022-10" db="EMBL/GenBank/DDBJ databases">
        <title>Fusarium specimens isolated from Avocado Roots.</title>
        <authorList>
            <person name="Stajich J."/>
            <person name="Roper C."/>
            <person name="Heimlech-Rivalta G."/>
        </authorList>
    </citation>
    <scope>NUCLEOTIDE SEQUENCE</scope>
    <source>
        <strain evidence="3">CF00143</strain>
    </source>
</reference>
<feature type="compositionally biased region" description="Basic and acidic residues" evidence="2">
    <location>
        <begin position="35"/>
        <end position="52"/>
    </location>
</feature>
<evidence type="ECO:0000313" key="3">
    <source>
        <dbReference type="EMBL" id="KAJ4013875.1"/>
    </source>
</evidence>
<keyword evidence="1" id="KW-0175">Coiled coil</keyword>
<name>A0A9W8UA94_9HYPO</name>
<keyword evidence="4" id="KW-1185">Reference proteome</keyword>
<feature type="compositionally biased region" description="Polar residues" evidence="2">
    <location>
        <begin position="53"/>
        <end position="70"/>
    </location>
</feature>
<gene>
    <name evidence="3" type="ORF">NW766_006116</name>
</gene>
<evidence type="ECO:0000256" key="1">
    <source>
        <dbReference type="SAM" id="Coils"/>
    </source>
</evidence>
<evidence type="ECO:0000256" key="2">
    <source>
        <dbReference type="SAM" id="MobiDB-lite"/>
    </source>
</evidence>
<feature type="region of interest" description="Disordered" evidence="2">
    <location>
        <begin position="35"/>
        <end position="70"/>
    </location>
</feature>
<organism evidence="3 4">
    <name type="scientific">Fusarium irregulare</name>
    <dbReference type="NCBI Taxonomy" id="2494466"/>
    <lineage>
        <taxon>Eukaryota</taxon>
        <taxon>Fungi</taxon>
        <taxon>Dikarya</taxon>
        <taxon>Ascomycota</taxon>
        <taxon>Pezizomycotina</taxon>
        <taxon>Sordariomycetes</taxon>
        <taxon>Hypocreomycetidae</taxon>
        <taxon>Hypocreales</taxon>
        <taxon>Nectriaceae</taxon>
        <taxon>Fusarium</taxon>
        <taxon>Fusarium incarnatum-equiseti species complex</taxon>
    </lineage>
</organism>
<dbReference type="AlphaFoldDB" id="A0A9W8UA94"/>
<feature type="coiled-coil region" evidence="1">
    <location>
        <begin position="138"/>
        <end position="165"/>
    </location>
</feature>
<dbReference type="Proteomes" id="UP001152130">
    <property type="component" value="Unassembled WGS sequence"/>
</dbReference>
<feature type="compositionally biased region" description="Polar residues" evidence="2">
    <location>
        <begin position="257"/>
        <end position="273"/>
    </location>
</feature>
<dbReference type="EMBL" id="JAPDHF010000008">
    <property type="protein sequence ID" value="KAJ4013875.1"/>
    <property type="molecule type" value="Genomic_DNA"/>
</dbReference>
<protein>
    <submittedName>
        <fullName evidence="3">Uncharacterized protein</fullName>
    </submittedName>
</protein>
<proteinExistence type="predicted"/>
<feature type="region of interest" description="Disordered" evidence="2">
    <location>
        <begin position="387"/>
        <end position="409"/>
    </location>
</feature>
<accession>A0A9W8UA94</accession>
<feature type="region of interest" description="Disordered" evidence="2">
    <location>
        <begin position="249"/>
        <end position="327"/>
    </location>
</feature>
<sequence>MTDSNWRRFLGVNRVCHHALKSRRSEAALQEMLKEAPENKETHNPRPRERMTRLTSWQGVSQPDRGTTSLNGADSILDEADKEFINASQQVWRNPSVDQVTEALRAALMTRPNEPLSVEYRPHVLLLCEFYGTRHSKIAKLESQLSEAQDALKKETERHKQIEERWIRQDARYKAEVKRLEMFIHQTSNKGMEAVVLARAGSLIRTKPGSTSRGPTTVKPNFTEGIVTSDISRTRTTDTSNEIRLSKAFRKLEETKSPSGGTRRSEAQVINQSKTRRKHCRIGQHFGDGSISLNGPATHGTVNEPPYEGSPGQKRHSTEKTPARQEVGVINQPIRAETTGMHKHEHGGQDSVLEETPDQSTHRGYTHHRRQFSFVPGDDTTVVRLGGAKASRERPSGTTDWSTNGSNPSREFEVEINGVDTDGEVIASGRGQQFRTRRTPKALLTVTSRSRVNQDSLTYNRDLLRAKYPKAKSSLVWANS</sequence>
<feature type="region of interest" description="Disordered" evidence="2">
    <location>
        <begin position="341"/>
        <end position="369"/>
    </location>
</feature>